<protein>
    <recommendedName>
        <fullName evidence="9">CRISPR-associated endoribonuclease Cas2</fullName>
        <ecNumber evidence="9">3.1.-.-</ecNumber>
    </recommendedName>
</protein>
<dbReference type="Pfam" id="PF09827">
    <property type="entry name" value="CRISPR_Cas2"/>
    <property type="match status" value="1"/>
</dbReference>
<dbReference type="CDD" id="cd09725">
    <property type="entry name" value="Cas2_I_II_III"/>
    <property type="match status" value="1"/>
</dbReference>
<dbReference type="NCBIfam" id="TIGR01573">
    <property type="entry name" value="cas2"/>
    <property type="match status" value="1"/>
</dbReference>
<dbReference type="GO" id="GO:0051607">
    <property type="term" value="P:defense response to virus"/>
    <property type="evidence" value="ECO:0007669"/>
    <property type="project" value="UniProtKB-UniRule"/>
</dbReference>
<feature type="binding site" evidence="9">
    <location>
        <position position="9"/>
    </location>
    <ligand>
        <name>Mg(2+)</name>
        <dbReference type="ChEBI" id="CHEBI:18420"/>
        <note>catalytic</note>
    </ligand>
</feature>
<sequence>MALRVVLYDYETERVRSKVRKNLKKLGLHAQWSVFESEEKYQKIVNALLEEGENYRVAVFRVRQDGDILRLGKLWETFKFVF</sequence>
<dbReference type="GO" id="GO:0004521">
    <property type="term" value="F:RNA endonuclease activity"/>
    <property type="evidence" value="ECO:0007669"/>
    <property type="project" value="InterPro"/>
</dbReference>
<keyword evidence="6 9" id="KW-0378">Hydrolase</keyword>
<dbReference type="EMBL" id="DSZU01000087">
    <property type="protein sequence ID" value="HGV55432.1"/>
    <property type="molecule type" value="Genomic_DNA"/>
</dbReference>
<dbReference type="EC" id="3.1.-.-" evidence="9"/>
<evidence type="ECO:0000256" key="4">
    <source>
        <dbReference type="ARBA" id="ARBA00022723"/>
    </source>
</evidence>
<accession>A0A832LUW4</accession>
<keyword evidence="5 9" id="KW-0255">Endonuclease</keyword>
<organism evidence="10">
    <name type="scientific">Caldimicrobium thiodismutans</name>
    <dbReference type="NCBI Taxonomy" id="1653476"/>
    <lineage>
        <taxon>Bacteria</taxon>
        <taxon>Pseudomonadati</taxon>
        <taxon>Thermodesulfobacteriota</taxon>
        <taxon>Thermodesulfobacteria</taxon>
        <taxon>Thermodesulfobacteriales</taxon>
        <taxon>Thermodesulfobacteriaceae</taxon>
        <taxon>Caldimicrobium</taxon>
    </lineage>
</organism>
<keyword evidence="3 9" id="KW-0540">Nuclease</keyword>
<dbReference type="HAMAP" id="MF_01471">
    <property type="entry name" value="Cas2"/>
    <property type="match status" value="1"/>
</dbReference>
<evidence type="ECO:0000256" key="9">
    <source>
        <dbReference type="HAMAP-Rule" id="MF_01471"/>
    </source>
</evidence>
<dbReference type="AlphaFoldDB" id="A0A832LUW4"/>
<dbReference type="GO" id="GO:0043571">
    <property type="term" value="P:maintenance of CRISPR repeat elements"/>
    <property type="evidence" value="ECO:0007669"/>
    <property type="project" value="UniProtKB-UniRule"/>
</dbReference>
<comment type="subunit">
    <text evidence="9">Homodimer, forms a heterotetramer with a Cas1 homodimer.</text>
</comment>
<dbReference type="GO" id="GO:0016787">
    <property type="term" value="F:hydrolase activity"/>
    <property type="evidence" value="ECO:0007669"/>
    <property type="project" value="UniProtKB-KW"/>
</dbReference>
<evidence type="ECO:0000256" key="6">
    <source>
        <dbReference type="ARBA" id="ARBA00022801"/>
    </source>
</evidence>
<proteinExistence type="inferred from homology"/>
<evidence type="ECO:0000256" key="2">
    <source>
        <dbReference type="ARBA" id="ARBA00009959"/>
    </source>
</evidence>
<dbReference type="Gene3D" id="3.30.70.240">
    <property type="match status" value="1"/>
</dbReference>
<dbReference type="InterPro" id="IPR021127">
    <property type="entry name" value="CRISPR_associated_Cas2"/>
</dbReference>
<evidence type="ECO:0000256" key="5">
    <source>
        <dbReference type="ARBA" id="ARBA00022759"/>
    </source>
</evidence>
<evidence type="ECO:0000313" key="10">
    <source>
        <dbReference type="EMBL" id="HGV55432.1"/>
    </source>
</evidence>
<comment type="function">
    <text evidence="9">CRISPR (clustered regularly interspaced short palindromic repeat), is an adaptive immune system that provides protection against mobile genetic elements (viruses, transposable elements and conjugative plasmids). CRISPR clusters contain sequences complementary to antecedent mobile elements and target invading nucleic acids. CRISPR clusters are transcribed and processed into CRISPR RNA (crRNA). Functions as a ssRNA-specific endoribonuclease. Involved in the integration of spacer DNA into the CRISPR cassette.</text>
</comment>
<gene>
    <name evidence="9 10" type="primary">cas2</name>
    <name evidence="10" type="ORF">ENT73_05030</name>
</gene>
<evidence type="ECO:0000256" key="7">
    <source>
        <dbReference type="ARBA" id="ARBA00022842"/>
    </source>
</evidence>
<comment type="caution">
    <text evidence="10">The sequence shown here is derived from an EMBL/GenBank/DDBJ whole genome shotgun (WGS) entry which is preliminary data.</text>
</comment>
<evidence type="ECO:0000256" key="1">
    <source>
        <dbReference type="ARBA" id="ARBA00001946"/>
    </source>
</evidence>
<dbReference type="SUPFAM" id="SSF143430">
    <property type="entry name" value="TTP0101/SSO1404-like"/>
    <property type="match status" value="1"/>
</dbReference>
<evidence type="ECO:0000256" key="8">
    <source>
        <dbReference type="ARBA" id="ARBA00023118"/>
    </source>
</evidence>
<dbReference type="GO" id="GO:0046872">
    <property type="term" value="F:metal ion binding"/>
    <property type="evidence" value="ECO:0007669"/>
    <property type="project" value="UniProtKB-UniRule"/>
</dbReference>
<comment type="similarity">
    <text evidence="2 9">Belongs to the CRISPR-associated endoribonuclease Cas2 protein family.</text>
</comment>
<name>A0A832LUW4_9BACT</name>
<dbReference type="InterPro" id="IPR019199">
    <property type="entry name" value="Virulence_VapD/CRISPR_Cas2"/>
</dbReference>
<reference evidence="10" key="1">
    <citation type="journal article" date="2020" name="mSystems">
        <title>Genome- and Community-Level Interaction Insights into Carbon Utilization and Element Cycling Functions of Hydrothermarchaeota in Hydrothermal Sediment.</title>
        <authorList>
            <person name="Zhou Z."/>
            <person name="Liu Y."/>
            <person name="Xu W."/>
            <person name="Pan J."/>
            <person name="Luo Z.H."/>
            <person name="Li M."/>
        </authorList>
    </citation>
    <scope>NUCLEOTIDE SEQUENCE [LARGE SCALE GENOMIC DNA]</scope>
    <source>
        <strain evidence="10">SpSt-605</strain>
    </source>
</reference>
<keyword evidence="8 9" id="KW-0051">Antiviral defense</keyword>
<comment type="cofactor">
    <cofactor evidence="1 9">
        <name>Mg(2+)</name>
        <dbReference type="ChEBI" id="CHEBI:18420"/>
    </cofactor>
</comment>
<keyword evidence="4 9" id="KW-0479">Metal-binding</keyword>
<evidence type="ECO:0000256" key="3">
    <source>
        <dbReference type="ARBA" id="ARBA00022722"/>
    </source>
</evidence>
<keyword evidence="7 9" id="KW-0460">Magnesium</keyword>